<accession>A0A0S4J079</accession>
<keyword evidence="2" id="KW-1185">Reference proteome</keyword>
<protein>
    <submittedName>
        <fullName evidence="1">Uncharacterized protein</fullName>
    </submittedName>
</protein>
<dbReference type="Proteomes" id="UP000051952">
    <property type="component" value="Unassembled WGS sequence"/>
</dbReference>
<dbReference type="AlphaFoldDB" id="A0A0S4J079"/>
<dbReference type="VEuPathDB" id="TriTrypDB:BSAL_05345"/>
<dbReference type="OMA" id="ANFAEYN"/>
<dbReference type="EMBL" id="CYKH01000792">
    <property type="protein sequence ID" value="CUG40746.1"/>
    <property type="molecule type" value="Genomic_DNA"/>
</dbReference>
<reference evidence="2" key="1">
    <citation type="submission" date="2015-09" db="EMBL/GenBank/DDBJ databases">
        <authorList>
            <consortium name="Pathogen Informatics"/>
        </authorList>
    </citation>
    <scope>NUCLEOTIDE SEQUENCE [LARGE SCALE GENOMIC DNA]</scope>
    <source>
        <strain evidence="2">Lake Konstanz</strain>
    </source>
</reference>
<name>A0A0S4J079_BODSA</name>
<proteinExistence type="predicted"/>
<evidence type="ECO:0000313" key="2">
    <source>
        <dbReference type="Proteomes" id="UP000051952"/>
    </source>
</evidence>
<sequence length="358" mass="41710">MLRSKLRQVDILEFVEKNSTLLAGVRKERYRIEKGFVAYAKDAAAFIREVRKKEDKNEKKDEADIVMKKRSEMNLAQYYQSQDLLKRMKWKRMTWDENADYEGFYQRIMENDTMFSKCSAFSFLSLHVTKDPSTTSIGAPLAHKSKIEAGDLTNWLVHERIPQRVAPFSKSRTAGKRSAFVVDWIAGEARILDTASAQEILTFLTTMAPRLQSLQVKMEEQQTKLVADVEHVRVRLGVTKLKFNDHDTTFWDDPKRVSNAEYVNPDEVRECVDSLLKCAFLYRWYFKGQQLRVVKPGKAYFVNTATNEIEIPANFGEFSWMNRHLRAASIEKIFNACRTFWWIWFSLALVVIGDVELL</sequence>
<organism evidence="1 2">
    <name type="scientific">Bodo saltans</name>
    <name type="common">Flagellated protozoan</name>
    <dbReference type="NCBI Taxonomy" id="75058"/>
    <lineage>
        <taxon>Eukaryota</taxon>
        <taxon>Discoba</taxon>
        <taxon>Euglenozoa</taxon>
        <taxon>Kinetoplastea</taxon>
        <taxon>Metakinetoplastina</taxon>
        <taxon>Eubodonida</taxon>
        <taxon>Bodonidae</taxon>
        <taxon>Bodo</taxon>
    </lineage>
</organism>
<gene>
    <name evidence="1" type="ORF">BSAL_05345</name>
</gene>
<evidence type="ECO:0000313" key="1">
    <source>
        <dbReference type="EMBL" id="CUG40746.1"/>
    </source>
</evidence>
<dbReference type="OrthoDB" id="269485at2759"/>